<dbReference type="Gene3D" id="2.60.40.10">
    <property type="entry name" value="Immunoglobulins"/>
    <property type="match status" value="7"/>
</dbReference>
<feature type="compositionally biased region" description="Pro residues" evidence="5">
    <location>
        <begin position="2361"/>
        <end position="2374"/>
    </location>
</feature>
<comment type="caution">
    <text evidence="9">The sequence shown here is derived from an EMBL/GenBank/DDBJ whole genome shotgun (WGS) entry which is preliminary data.</text>
</comment>
<keyword evidence="1" id="KW-0134">Cell wall</keyword>
<dbReference type="RefSeq" id="WP_377849718.1">
    <property type="nucleotide sequence ID" value="NZ_JBHLZU010000002.1"/>
</dbReference>
<dbReference type="InterPro" id="IPR047589">
    <property type="entry name" value="DUF11_rpt"/>
</dbReference>
<evidence type="ECO:0000256" key="3">
    <source>
        <dbReference type="ARBA" id="ARBA00022729"/>
    </source>
</evidence>
<keyword evidence="2" id="KW-0964">Secreted</keyword>
<sequence length="2412" mass="247366">MLKPLSLRGFFRAAQPVLAAVLTISLLTPTVAAAVPREHRGRGATTSAAPAPTTAQATAQATSPVASPAAPTPRAATSPPAPVPAAVPQPQPRGLGTERQIGPEPVYSGLAHGAITMASNSVVRCGAANCTDSSSNGETATWVKIDPAAPGNTASSARITLPSGSDVLSARLYWQLNPVASRGTSGDATKANQVAIKVPGSSTYQRLTADTYDWFDALGTPGTPTITAHAGAKDVTALVRQAGSGDYTVADLQACQGLSISTSSNLGCWGGWSLVVAYENPAEPLRYLQVWDGYQKVSGNNAVTVNLTGIKTVSTRTPNATLGITAGDGDANIDRDYLQIGKDASSLQTLPMPAPAIAGSNQPNAFSSRIDLVTASGAGTNITSRNPAPVNNFGYDARTVDVTGKVPAGTDRLQLKIGTNGDAIYPQTVWLMTDAREPDLHITKANDPIGTTNDNPPGWVVKGGEITYTLDVTNKRSDGTVNDLDTATNISVTDKLPTGLSYVAGSGPGCSASGQNVTCAVRNLEPGASARITFRVKVAESVADGTKLDNTAQLTFKGLETGRSQERESNTVRNTVTSPRYELVKSVDKAEALPGETLTYTVGIRNTGTVAAPGIVVTDTLPPGTSYVSSAPSQGTVSGTGPLVWNAGDLAIGGSASLQVKVLVGEDAIGKTLVNRAKGTEGPPGIVPPDNRCSDDDAAACATTQVPAPSYTVNKSVDKSEAKPGEKVVYTLTVRNTGRVTAKDLTVVDDLSKVLDDADYNADVAASVGAATYAAPRLTWVGTLSAQGTATITYSVTVKSPNTGDHKLVNAVSSETPGGNCPPGSTDPACSQTTLVPGMSIEKTVDKKSASPGDKVTYTVTVTNTGQTTLVGASFVDDMTKVLDDATYNADAKASVGTTTYAAPRLTWSGDLKVGESATVTYSVTVRKPNTGDNKLINLVSSETPGNTCPPGSTSPSCTTTTPVSGFRIEKKSDPAQVNPGGTVTYTVTVSNTGQTDLPGASFVDDLSKVLDDATYNADAVASAGTVAYAAPRLTWTGDLAVGASATVKYSVRVNDPVKGDHKLVNAVSSETPGGNCPPGSSDPKCSTTTPVSGVDLRKEVDKQSANPGDKVTYTVTMTNTGQTVLVGATFTDDLTQVLDDAVYNADAAASVGAVVYAAPRLTWTGDLAVGASATVKYSVTVRKPNTGDNKLINAVSSETPGNNCKPSCTTTTPVSGLLIVKKADRDQVVPGDKVTYTVTVTNTGQTALPGATFTDDLTQVLDDAVYNADAAASVGAVVYAAPRLTWTGDLAVGAVATVKYSVTVRNPNTGDKKLNNTVTSDTPGGNCPPGSTDPNCTSQVPGPELTVKKLADKQTANPGDKVTYTVTVTNTGQTELPAASFVDDLTEVLDDAAYNEDASASVGAAVFTTPRLTWTGNLPIGASATVKYSVTVRNPITGDHRMRNTVSTSTPGNCPPGSQDPDCSTETPLPGLAVKKAVDKQSANPGDKVTYTVTVTNTGRTELKGATFTDDLSKVLDDAVYNADAAATVGSVSYTPPRLTWTGDLAIGVTATITYSVTVKSPNTGDNELVNVVSSETPGGNCPPGSKDPKCSTTTPVSGVDVRKEVDRQSANPGDKVTYTVTVTNTGQTELKGATFTDDLSKVLDDAAYNADVSASVGAATYAEPRLTWTGDLAIGVTATIRYSVTVKSPNTGDNKLINVVTSSGNCPPGSKDPKCSTTTPVSGVDVRKEVDRQSANPGDKVTYTVTVTNTGQTELKGATFTDDLSKVLDDAAYNADVSASVGAATYAEPRLTWTGDLAIGAVATVKYSVTVRKPNTGDNKLINVVTSSGNCPPGSKDPKCGTTTPVSGLKIVKKAAPATVKPGDQVTYTVTVTNTGQTPQIGASFVDDLSKVLDDAVYNADAKATVGSVAYAPPKLTWTGDLQPGDTATVTYSVRVQDPITGDRKLVNAVSSETPGGNCPPGSTDPSCTTTTPLPGLSIVKTSSSQTASPGEQVTYTVVVTNTGQTELKGATFTDDLSKVLDDAKYNADATASLGVVTYSAPRLTWVGDLAIGASATVTYSVTVNKPATGDNKLINVVSSETPGGNCPPGSTDPKCGTTTNVPGVAIKKVVDKQVANPGDKVTYTVTVTNTGQTDLKGATFTDDLSKVLDDAVYNADVSASVGAATYAEPRLTWTGDLKIGETATVTYSVTVRKPNKGDHQLGNVVSSTTPGGNCPPGSTDPNCATSTVVPGVRIVKNAGSANVAPGGKVVYTVTVTNTGAAPLTKVSFVDDLTGVLDDAEYNGDGKATTGSVTYAAPKLTWTGDLAVGGTATITYSVTVNDPATGDRKLRNTVTSDTPGGNCQPGDEDPKCATETPVEPKPPVPPVPPTGTKPPLASTGASVSPLAGVGLMLLASGLVLLLISRRRKET</sequence>
<dbReference type="NCBIfam" id="TIGR01451">
    <property type="entry name" value="B_ant_repeat"/>
    <property type="match status" value="15"/>
</dbReference>
<dbReference type="InterPro" id="IPR001434">
    <property type="entry name" value="OmcB-like_DUF11"/>
</dbReference>
<dbReference type="PANTHER" id="PTHR34819">
    <property type="entry name" value="LARGE CYSTEINE-RICH PERIPLASMIC PROTEIN OMCB"/>
    <property type="match status" value="1"/>
</dbReference>
<dbReference type="InterPro" id="IPR013783">
    <property type="entry name" value="Ig-like_fold"/>
</dbReference>
<dbReference type="PROSITE" id="PS50847">
    <property type="entry name" value="GRAM_POS_ANCHORING"/>
    <property type="match status" value="1"/>
</dbReference>
<feature type="region of interest" description="Disordered" evidence="5">
    <location>
        <begin position="2329"/>
        <end position="2381"/>
    </location>
</feature>
<evidence type="ECO:0000313" key="9">
    <source>
        <dbReference type="EMBL" id="MFB9902642.1"/>
    </source>
</evidence>
<keyword evidence="6" id="KW-0812">Transmembrane</keyword>
<feature type="domain" description="Gram-positive cocci surface proteins LPxTG" evidence="8">
    <location>
        <begin position="2378"/>
        <end position="2412"/>
    </location>
</feature>
<keyword evidence="6" id="KW-0472">Membrane</keyword>
<keyword evidence="4" id="KW-0572">Peptidoglycan-anchor</keyword>
<keyword evidence="3 7" id="KW-0732">Signal</keyword>
<feature type="chain" id="PRO_5045651576" description="Gram-positive cocci surface proteins LPxTG domain-containing protein" evidence="7">
    <location>
        <begin position="20"/>
        <end position="2412"/>
    </location>
</feature>
<evidence type="ECO:0000313" key="10">
    <source>
        <dbReference type="Proteomes" id="UP001589693"/>
    </source>
</evidence>
<gene>
    <name evidence="9" type="ORF">ACFFQA_01690</name>
</gene>
<dbReference type="EMBL" id="JBHLZU010000002">
    <property type="protein sequence ID" value="MFB9902642.1"/>
    <property type="molecule type" value="Genomic_DNA"/>
</dbReference>
<reference evidence="9 10" key="1">
    <citation type="submission" date="2024-09" db="EMBL/GenBank/DDBJ databases">
        <authorList>
            <person name="Sun Q."/>
            <person name="Mori K."/>
        </authorList>
    </citation>
    <scope>NUCLEOTIDE SEQUENCE [LARGE SCALE GENOMIC DNA]</scope>
    <source>
        <strain evidence="9 10">TBRC 7907</strain>
    </source>
</reference>
<evidence type="ECO:0000256" key="6">
    <source>
        <dbReference type="SAM" id="Phobius"/>
    </source>
</evidence>
<accession>A0ABV5ZP35</accession>
<dbReference type="Pfam" id="PF25549">
    <property type="entry name" value="DUF7927"/>
    <property type="match status" value="13"/>
</dbReference>
<dbReference type="Proteomes" id="UP001589693">
    <property type="component" value="Unassembled WGS sequence"/>
</dbReference>
<protein>
    <recommendedName>
        <fullName evidence="8">Gram-positive cocci surface proteins LPxTG domain-containing protein</fullName>
    </recommendedName>
</protein>
<name>A0ABV5ZP35_9PSEU</name>
<evidence type="ECO:0000256" key="4">
    <source>
        <dbReference type="ARBA" id="ARBA00023088"/>
    </source>
</evidence>
<evidence type="ECO:0000259" key="8">
    <source>
        <dbReference type="PROSITE" id="PS50847"/>
    </source>
</evidence>
<feature type="region of interest" description="Disordered" evidence="5">
    <location>
        <begin position="1578"/>
        <end position="1598"/>
    </location>
</feature>
<dbReference type="InterPro" id="IPR051172">
    <property type="entry name" value="Chlamydia_OmcB"/>
</dbReference>
<organism evidence="9 10">
    <name type="scientific">Allokutzneria oryzae</name>
    <dbReference type="NCBI Taxonomy" id="1378989"/>
    <lineage>
        <taxon>Bacteria</taxon>
        <taxon>Bacillati</taxon>
        <taxon>Actinomycetota</taxon>
        <taxon>Actinomycetes</taxon>
        <taxon>Pseudonocardiales</taxon>
        <taxon>Pseudonocardiaceae</taxon>
        <taxon>Allokutzneria</taxon>
    </lineage>
</organism>
<evidence type="ECO:0000256" key="1">
    <source>
        <dbReference type="ARBA" id="ARBA00022512"/>
    </source>
</evidence>
<feature type="compositionally biased region" description="Polar residues" evidence="5">
    <location>
        <begin position="2334"/>
        <end position="2343"/>
    </location>
</feature>
<dbReference type="InterPro" id="IPR019931">
    <property type="entry name" value="LPXTG_anchor"/>
</dbReference>
<keyword evidence="10" id="KW-1185">Reference proteome</keyword>
<feature type="compositionally biased region" description="Pro residues" evidence="5">
    <location>
        <begin position="79"/>
        <end position="91"/>
    </location>
</feature>
<feature type="transmembrane region" description="Helical" evidence="6">
    <location>
        <begin position="2385"/>
        <end position="2405"/>
    </location>
</feature>
<dbReference type="Pfam" id="PF01345">
    <property type="entry name" value="DUF11"/>
    <property type="match status" value="2"/>
</dbReference>
<proteinExistence type="predicted"/>
<dbReference type="InterPro" id="IPR012291">
    <property type="entry name" value="CBM2_carb-bd_dom_sf"/>
</dbReference>
<evidence type="ECO:0000256" key="2">
    <source>
        <dbReference type="ARBA" id="ARBA00022525"/>
    </source>
</evidence>
<dbReference type="Gene3D" id="2.60.40.290">
    <property type="match status" value="1"/>
</dbReference>
<dbReference type="PANTHER" id="PTHR34819:SF3">
    <property type="entry name" value="CELL SURFACE PROTEIN"/>
    <property type="match status" value="1"/>
</dbReference>
<feature type="region of interest" description="Disordered" evidence="5">
    <location>
        <begin position="37"/>
        <end position="105"/>
    </location>
</feature>
<evidence type="ECO:0000256" key="7">
    <source>
        <dbReference type="SAM" id="SignalP"/>
    </source>
</evidence>
<evidence type="ECO:0000256" key="5">
    <source>
        <dbReference type="SAM" id="MobiDB-lite"/>
    </source>
</evidence>
<feature type="compositionally biased region" description="Low complexity" evidence="5">
    <location>
        <begin position="44"/>
        <end position="78"/>
    </location>
</feature>
<feature type="region of interest" description="Disordered" evidence="5">
    <location>
        <begin position="1070"/>
        <end position="1092"/>
    </location>
</feature>
<dbReference type="InterPro" id="IPR057687">
    <property type="entry name" value="DUF7927"/>
</dbReference>
<dbReference type="Gene3D" id="2.60.40.740">
    <property type="match status" value="3"/>
</dbReference>
<feature type="signal peptide" evidence="7">
    <location>
        <begin position="1"/>
        <end position="19"/>
    </location>
</feature>
<dbReference type="Gene3D" id="2.60.40.1170">
    <property type="entry name" value="Mu homology domain, subdomain B"/>
    <property type="match status" value="1"/>
</dbReference>
<keyword evidence="6" id="KW-1133">Transmembrane helix</keyword>